<dbReference type="Proteomes" id="UP000499080">
    <property type="component" value="Unassembled WGS sequence"/>
</dbReference>
<accession>A0A4Y2SS26</accession>
<comment type="caution">
    <text evidence="1">The sequence shown here is derived from an EMBL/GenBank/DDBJ whole genome shotgun (WGS) entry which is preliminary data.</text>
</comment>
<name>A0A4Y2SS26_ARAVE</name>
<evidence type="ECO:0000313" key="2">
    <source>
        <dbReference type="Proteomes" id="UP000499080"/>
    </source>
</evidence>
<protein>
    <submittedName>
        <fullName evidence="1">Uncharacterized protein</fullName>
    </submittedName>
</protein>
<organism evidence="1 2">
    <name type="scientific">Araneus ventricosus</name>
    <name type="common">Orbweaver spider</name>
    <name type="synonym">Epeira ventricosa</name>
    <dbReference type="NCBI Taxonomy" id="182803"/>
    <lineage>
        <taxon>Eukaryota</taxon>
        <taxon>Metazoa</taxon>
        <taxon>Ecdysozoa</taxon>
        <taxon>Arthropoda</taxon>
        <taxon>Chelicerata</taxon>
        <taxon>Arachnida</taxon>
        <taxon>Araneae</taxon>
        <taxon>Araneomorphae</taxon>
        <taxon>Entelegynae</taxon>
        <taxon>Araneoidea</taxon>
        <taxon>Araneidae</taxon>
        <taxon>Araneus</taxon>
    </lineage>
</organism>
<dbReference type="EMBL" id="BGPR01022960">
    <property type="protein sequence ID" value="GBN89765.1"/>
    <property type="molecule type" value="Genomic_DNA"/>
</dbReference>
<dbReference type="AlphaFoldDB" id="A0A4Y2SS26"/>
<keyword evidence="2" id="KW-1185">Reference proteome</keyword>
<reference evidence="1 2" key="1">
    <citation type="journal article" date="2019" name="Sci. Rep.">
        <title>Orb-weaving spider Araneus ventricosus genome elucidates the spidroin gene catalogue.</title>
        <authorList>
            <person name="Kono N."/>
            <person name="Nakamura H."/>
            <person name="Ohtoshi R."/>
            <person name="Moran D.A.P."/>
            <person name="Shinohara A."/>
            <person name="Yoshida Y."/>
            <person name="Fujiwara M."/>
            <person name="Mori M."/>
            <person name="Tomita M."/>
            <person name="Arakawa K."/>
        </authorList>
    </citation>
    <scope>NUCLEOTIDE SEQUENCE [LARGE SCALE GENOMIC DNA]</scope>
</reference>
<gene>
    <name evidence="1" type="ORF">AVEN_74376_1</name>
</gene>
<proteinExistence type="predicted"/>
<sequence length="143" mass="16748">MDSKIVKPFMPSFFHIALIKVAVPLFNDFDIITLNMVFTEIQHGNSTASNDGSQENGDVNYYRAKAHLLWILGHLRKRVLEVVTGMNQEVRKWKQDHDYIFKTWVKECTFYWKPDGTIDTIKTAEKLVLNKNINIRKRFELAC</sequence>
<evidence type="ECO:0000313" key="1">
    <source>
        <dbReference type="EMBL" id="GBN89765.1"/>
    </source>
</evidence>
<dbReference type="OrthoDB" id="5827962at2759"/>